<protein>
    <recommendedName>
        <fullName evidence="4">BZIP domain-containing protein</fullName>
    </recommendedName>
</protein>
<dbReference type="EMBL" id="JAMWBK010000002">
    <property type="protein sequence ID" value="KAJ8907667.1"/>
    <property type="molecule type" value="Genomic_DNA"/>
</dbReference>
<dbReference type="AlphaFoldDB" id="A0AAV8V237"/>
<keyword evidence="1" id="KW-0175">Coiled coil</keyword>
<keyword evidence="3" id="KW-1185">Reference proteome</keyword>
<accession>A0AAV8V237</accession>
<feature type="coiled-coil region" evidence="1">
    <location>
        <begin position="264"/>
        <end position="291"/>
    </location>
</feature>
<organism evidence="2 3">
    <name type="scientific">Rhodosorus marinus</name>
    <dbReference type="NCBI Taxonomy" id="101924"/>
    <lineage>
        <taxon>Eukaryota</taxon>
        <taxon>Rhodophyta</taxon>
        <taxon>Stylonematophyceae</taxon>
        <taxon>Stylonematales</taxon>
        <taxon>Stylonemataceae</taxon>
        <taxon>Rhodosorus</taxon>
    </lineage>
</organism>
<dbReference type="Proteomes" id="UP001157974">
    <property type="component" value="Unassembled WGS sequence"/>
</dbReference>
<gene>
    <name evidence="2" type="ORF">NDN08_007776</name>
</gene>
<name>A0AAV8V237_9RHOD</name>
<evidence type="ECO:0008006" key="4">
    <source>
        <dbReference type="Google" id="ProtNLM"/>
    </source>
</evidence>
<proteinExistence type="predicted"/>
<sequence>MSDSSLLKCPHGESSEMYPLHDLITHLENCPSTCHEGGSGEAEVVEGANCDHLAKYEESVSKIWGDKKKCPHQSCSKALNNPQIVPRHLEECLEFCDSVEDGQCTHLNDFDAVLSDVFKMPVDGCLKDNHTAPSSEMHKTEDRTQGFKGEISCPHDKCEEPLSSDLQGILEHLKSCDKSCTESKGTDCWHLSSVGVFCNDFSRANTATSEDIASNKLLAGQPPIFSPPGNASRSELKQLRQRHLQEVKKLTPEQRRERQILRNRRSARISKERRQEQIQRLTAENRELRRALSIIYSKYLTLSEQVERFGGADKMQ</sequence>
<evidence type="ECO:0000256" key="1">
    <source>
        <dbReference type="SAM" id="Coils"/>
    </source>
</evidence>
<evidence type="ECO:0000313" key="3">
    <source>
        <dbReference type="Proteomes" id="UP001157974"/>
    </source>
</evidence>
<evidence type="ECO:0000313" key="2">
    <source>
        <dbReference type="EMBL" id="KAJ8907667.1"/>
    </source>
</evidence>
<reference evidence="2 3" key="1">
    <citation type="journal article" date="2023" name="Nat. Commun.">
        <title>Origin of minicircular mitochondrial genomes in red algae.</title>
        <authorList>
            <person name="Lee Y."/>
            <person name="Cho C.H."/>
            <person name="Lee Y.M."/>
            <person name="Park S.I."/>
            <person name="Yang J.H."/>
            <person name="West J.A."/>
            <person name="Bhattacharya D."/>
            <person name="Yoon H.S."/>
        </authorList>
    </citation>
    <scope>NUCLEOTIDE SEQUENCE [LARGE SCALE GENOMIC DNA]</scope>
    <source>
        <strain evidence="2 3">CCMP1338</strain>
        <tissue evidence="2">Whole cell</tissue>
    </source>
</reference>
<comment type="caution">
    <text evidence="2">The sequence shown here is derived from an EMBL/GenBank/DDBJ whole genome shotgun (WGS) entry which is preliminary data.</text>
</comment>